<keyword evidence="2" id="KW-1185">Reference proteome</keyword>
<protein>
    <submittedName>
        <fullName evidence="1">Uncharacterized protein</fullName>
    </submittedName>
</protein>
<sequence>MINFCLKLIVCTGVKGERSRDQGRNPTSKAFLTSVFGSRSIANEMNREMMNPIEASGKLYLTKMGYDVPTTAK</sequence>
<evidence type="ECO:0000313" key="2">
    <source>
        <dbReference type="Proteomes" id="UP001396334"/>
    </source>
</evidence>
<comment type="caution">
    <text evidence="1">The sequence shown here is derived from an EMBL/GenBank/DDBJ whole genome shotgun (WGS) entry which is preliminary data.</text>
</comment>
<dbReference type="EMBL" id="JBBPBN010000024">
    <property type="protein sequence ID" value="KAK9009796.1"/>
    <property type="molecule type" value="Genomic_DNA"/>
</dbReference>
<gene>
    <name evidence="1" type="ORF">V6N11_036321</name>
</gene>
<name>A0ABR2RA25_9ROSI</name>
<evidence type="ECO:0000313" key="1">
    <source>
        <dbReference type="EMBL" id="KAK9009796.1"/>
    </source>
</evidence>
<dbReference type="Proteomes" id="UP001396334">
    <property type="component" value="Unassembled WGS sequence"/>
</dbReference>
<organism evidence="1 2">
    <name type="scientific">Hibiscus sabdariffa</name>
    <name type="common">roselle</name>
    <dbReference type="NCBI Taxonomy" id="183260"/>
    <lineage>
        <taxon>Eukaryota</taxon>
        <taxon>Viridiplantae</taxon>
        <taxon>Streptophyta</taxon>
        <taxon>Embryophyta</taxon>
        <taxon>Tracheophyta</taxon>
        <taxon>Spermatophyta</taxon>
        <taxon>Magnoliopsida</taxon>
        <taxon>eudicotyledons</taxon>
        <taxon>Gunneridae</taxon>
        <taxon>Pentapetalae</taxon>
        <taxon>rosids</taxon>
        <taxon>malvids</taxon>
        <taxon>Malvales</taxon>
        <taxon>Malvaceae</taxon>
        <taxon>Malvoideae</taxon>
        <taxon>Hibiscus</taxon>
    </lineage>
</organism>
<reference evidence="1 2" key="1">
    <citation type="journal article" date="2024" name="G3 (Bethesda)">
        <title>Genome assembly of Hibiscus sabdariffa L. provides insights into metabolisms of medicinal natural products.</title>
        <authorList>
            <person name="Kim T."/>
        </authorList>
    </citation>
    <scope>NUCLEOTIDE SEQUENCE [LARGE SCALE GENOMIC DNA]</scope>
    <source>
        <strain evidence="1">TK-2024</strain>
        <tissue evidence="1">Old leaves</tissue>
    </source>
</reference>
<proteinExistence type="predicted"/>
<accession>A0ABR2RA25</accession>